<keyword evidence="2" id="KW-0238">DNA-binding</keyword>
<reference evidence="6" key="1">
    <citation type="journal article" date="2019" name="Int. J. Syst. Evol. Microbiol.">
        <title>The Global Catalogue of Microorganisms (GCM) 10K type strain sequencing project: providing services to taxonomists for standard genome sequencing and annotation.</title>
        <authorList>
            <consortium name="The Broad Institute Genomics Platform"/>
            <consortium name="The Broad Institute Genome Sequencing Center for Infectious Disease"/>
            <person name="Wu L."/>
            <person name="Ma J."/>
        </authorList>
    </citation>
    <scope>NUCLEOTIDE SEQUENCE [LARGE SCALE GENOMIC DNA]</scope>
    <source>
        <strain evidence="6">JCM 3338</strain>
    </source>
</reference>
<dbReference type="PANTHER" id="PTHR46796:SF15">
    <property type="entry name" value="BLL1074 PROTEIN"/>
    <property type="match status" value="1"/>
</dbReference>
<comment type="caution">
    <text evidence="5">The sequence shown here is derived from an EMBL/GenBank/DDBJ whole genome shotgun (WGS) entry which is preliminary data.</text>
</comment>
<evidence type="ECO:0000256" key="1">
    <source>
        <dbReference type="ARBA" id="ARBA00023015"/>
    </source>
</evidence>
<dbReference type="InterPro" id="IPR018060">
    <property type="entry name" value="HTH_AraC"/>
</dbReference>
<proteinExistence type="predicted"/>
<evidence type="ECO:0000256" key="2">
    <source>
        <dbReference type="ARBA" id="ARBA00023125"/>
    </source>
</evidence>
<feature type="domain" description="HTH araC/xylS-type" evidence="4">
    <location>
        <begin position="171"/>
        <end position="260"/>
    </location>
</feature>
<evidence type="ECO:0000256" key="3">
    <source>
        <dbReference type="ARBA" id="ARBA00023163"/>
    </source>
</evidence>
<dbReference type="PANTHER" id="PTHR46796">
    <property type="entry name" value="HTH-TYPE TRANSCRIPTIONAL ACTIVATOR RHAS-RELATED"/>
    <property type="match status" value="1"/>
</dbReference>
<keyword evidence="1" id="KW-0805">Transcription regulation</keyword>
<dbReference type="Gene3D" id="1.10.10.60">
    <property type="entry name" value="Homeodomain-like"/>
    <property type="match status" value="1"/>
</dbReference>
<name>A0ABW4XFS4_9ACTN</name>
<dbReference type="PROSITE" id="PS01124">
    <property type="entry name" value="HTH_ARAC_FAMILY_2"/>
    <property type="match status" value="1"/>
</dbReference>
<protein>
    <submittedName>
        <fullName evidence="5">Helix-turn-helix domain-containing protein</fullName>
    </submittedName>
</protein>
<dbReference type="Pfam" id="PF12833">
    <property type="entry name" value="HTH_18"/>
    <property type="match status" value="1"/>
</dbReference>
<gene>
    <name evidence="5" type="ORF">ACFSHS_22315</name>
</gene>
<evidence type="ECO:0000313" key="6">
    <source>
        <dbReference type="Proteomes" id="UP001597402"/>
    </source>
</evidence>
<sequence>MPFATHVPAAPLRPFVAAAQGYRVPANPTGLHRGLPSRHLTLVVELRAPLGVSGLGDPVAAHGVVGGLHTGPALIDASLPQEGVQYALTPWGVRALLGVPAGELRGQAFDLALLLGPEVTSLVERLRAATSWAERFELVDATLVHRLHRAPGTSGEVAPEVRAAWRLLVASRGRLPVATVAGRVGWGRRHLSERFRLATGLTPKEAARVVRFETARSMLLDARRPALVDVAMRCGYADQPHLAREWRALAGCSVGTWLREELPFVHDTSGPEPARSPA</sequence>
<dbReference type="SMART" id="SM00342">
    <property type="entry name" value="HTH_ARAC"/>
    <property type="match status" value="1"/>
</dbReference>
<organism evidence="5 6">
    <name type="scientific">Blastococcus deserti</name>
    <dbReference type="NCBI Taxonomy" id="2259033"/>
    <lineage>
        <taxon>Bacteria</taxon>
        <taxon>Bacillati</taxon>
        <taxon>Actinomycetota</taxon>
        <taxon>Actinomycetes</taxon>
        <taxon>Geodermatophilales</taxon>
        <taxon>Geodermatophilaceae</taxon>
        <taxon>Blastococcus</taxon>
    </lineage>
</organism>
<keyword evidence="3" id="KW-0804">Transcription</keyword>
<dbReference type="InterPro" id="IPR050204">
    <property type="entry name" value="AraC_XylS_family_regulators"/>
</dbReference>
<accession>A0ABW4XFS4</accession>
<keyword evidence="6" id="KW-1185">Reference proteome</keyword>
<dbReference type="RefSeq" id="WP_376881042.1">
    <property type="nucleotide sequence ID" value="NZ_JBHUHP010000030.1"/>
</dbReference>
<dbReference type="Proteomes" id="UP001597402">
    <property type="component" value="Unassembled WGS sequence"/>
</dbReference>
<evidence type="ECO:0000313" key="5">
    <source>
        <dbReference type="EMBL" id="MFD2094311.1"/>
    </source>
</evidence>
<evidence type="ECO:0000259" key="4">
    <source>
        <dbReference type="PROSITE" id="PS01124"/>
    </source>
</evidence>
<dbReference type="EMBL" id="JBHUHP010000030">
    <property type="protein sequence ID" value="MFD2094311.1"/>
    <property type="molecule type" value="Genomic_DNA"/>
</dbReference>